<dbReference type="RefSeq" id="WP_376979319.1">
    <property type="nucleotide sequence ID" value="NZ_JBHSDQ010000009.1"/>
</dbReference>
<comment type="caution">
    <text evidence="2">The sequence shown here is derived from an EMBL/GenBank/DDBJ whole genome shotgun (WGS) entry which is preliminary data.</text>
</comment>
<keyword evidence="3" id="KW-1185">Reference proteome</keyword>
<dbReference type="EMBL" id="JBHSDQ010000009">
    <property type="protein sequence ID" value="MFC4397980.1"/>
    <property type="molecule type" value="Genomic_DNA"/>
</dbReference>
<dbReference type="Proteomes" id="UP001595778">
    <property type="component" value="Unassembled WGS sequence"/>
</dbReference>
<feature type="transmembrane region" description="Helical" evidence="1">
    <location>
        <begin position="21"/>
        <end position="39"/>
    </location>
</feature>
<evidence type="ECO:0000313" key="3">
    <source>
        <dbReference type="Proteomes" id="UP001595778"/>
    </source>
</evidence>
<evidence type="ECO:0000256" key="1">
    <source>
        <dbReference type="SAM" id="Phobius"/>
    </source>
</evidence>
<evidence type="ECO:0000313" key="2">
    <source>
        <dbReference type="EMBL" id="MFC4397980.1"/>
    </source>
</evidence>
<reference evidence="3" key="1">
    <citation type="journal article" date="2019" name="Int. J. Syst. Evol. Microbiol.">
        <title>The Global Catalogue of Microorganisms (GCM) 10K type strain sequencing project: providing services to taxonomists for standard genome sequencing and annotation.</title>
        <authorList>
            <consortium name="The Broad Institute Genomics Platform"/>
            <consortium name="The Broad Institute Genome Sequencing Center for Infectious Disease"/>
            <person name="Wu L."/>
            <person name="Ma J."/>
        </authorList>
    </citation>
    <scope>NUCLEOTIDE SEQUENCE [LARGE SCALE GENOMIC DNA]</scope>
    <source>
        <strain evidence="3">PJ61</strain>
    </source>
</reference>
<protein>
    <recommendedName>
        <fullName evidence="4">DUF11 domain-containing protein</fullName>
    </recommendedName>
</protein>
<gene>
    <name evidence="2" type="ORF">ACFO0G_17935</name>
</gene>
<evidence type="ECO:0008006" key="4">
    <source>
        <dbReference type="Google" id="ProtNLM"/>
    </source>
</evidence>
<keyword evidence="1" id="KW-0812">Transmembrane</keyword>
<sequence length="279" mass="28220">MQNESGHIRTVTRRTTTAVRVLLVGFLITFASAGSIFAASQGGSQGNKTGVAIQVNPASRTVNQGDSVSYTVSLTSANGFNASVTPSVSGLPPGATAAFAPSAVTLASGKSASVTLTVATQATTAVGKADLTVATAAGASQTTGVLVQLIVQASTKTFTISGNLDTPLTPGASIPLNLSFSNPNNKALALSSLSVSITSITRTQTAVAGGLPCTPADYVVTNYSGQYPLTVPVGTSKLEALRPLREEWPRIAMLDTTLNQDGRKGATLQLSYSGAGEGN</sequence>
<proteinExistence type="predicted"/>
<name>A0ABV8WPP4_9MICC</name>
<keyword evidence="1" id="KW-0472">Membrane</keyword>
<organism evidence="2 3">
    <name type="scientific">Arthrobacter sedimenti</name>
    <dbReference type="NCBI Taxonomy" id="2694931"/>
    <lineage>
        <taxon>Bacteria</taxon>
        <taxon>Bacillati</taxon>
        <taxon>Actinomycetota</taxon>
        <taxon>Actinomycetes</taxon>
        <taxon>Micrococcales</taxon>
        <taxon>Micrococcaceae</taxon>
        <taxon>Arthrobacter</taxon>
    </lineage>
</organism>
<accession>A0ABV8WPP4</accession>
<keyword evidence="1" id="KW-1133">Transmembrane helix</keyword>